<organism evidence="9 10">
    <name type="scientific">Ignelater luminosus</name>
    <name type="common">Cucubano</name>
    <name type="synonym">Pyrophorus luminosus</name>
    <dbReference type="NCBI Taxonomy" id="2038154"/>
    <lineage>
        <taxon>Eukaryota</taxon>
        <taxon>Metazoa</taxon>
        <taxon>Ecdysozoa</taxon>
        <taxon>Arthropoda</taxon>
        <taxon>Hexapoda</taxon>
        <taxon>Insecta</taxon>
        <taxon>Pterygota</taxon>
        <taxon>Neoptera</taxon>
        <taxon>Endopterygota</taxon>
        <taxon>Coleoptera</taxon>
        <taxon>Polyphaga</taxon>
        <taxon>Elateriformia</taxon>
        <taxon>Elateroidea</taxon>
        <taxon>Elateridae</taxon>
        <taxon>Agrypninae</taxon>
        <taxon>Pyrophorini</taxon>
        <taxon>Ignelater</taxon>
    </lineage>
</organism>
<gene>
    <name evidence="9" type="ORF">ILUMI_10924</name>
</gene>
<keyword evidence="4" id="KW-1015">Disulfide bond</keyword>
<feature type="domain" description="Lipase" evidence="8">
    <location>
        <begin position="45"/>
        <end position="391"/>
    </location>
</feature>
<dbReference type="InterPro" id="IPR033906">
    <property type="entry name" value="Lipase_N"/>
</dbReference>
<dbReference type="CDD" id="cd00707">
    <property type="entry name" value="Pancreat_lipase_like"/>
    <property type="match status" value="1"/>
</dbReference>
<accession>A0A8K0D167</accession>
<evidence type="ECO:0000313" key="9">
    <source>
        <dbReference type="EMBL" id="KAF2895251.1"/>
    </source>
</evidence>
<dbReference type="PIRSF" id="PIRSF000865">
    <property type="entry name" value="Lipoprotein_lipase_LIPH"/>
    <property type="match status" value="1"/>
</dbReference>
<dbReference type="GO" id="GO:0004806">
    <property type="term" value="F:triacylglycerol lipase activity"/>
    <property type="evidence" value="ECO:0007669"/>
    <property type="project" value="InterPro"/>
</dbReference>
<feature type="binding site" evidence="6">
    <location>
        <position position="239"/>
    </location>
    <ligand>
        <name>Ca(2+)</name>
        <dbReference type="ChEBI" id="CHEBI:29108"/>
    </ligand>
</feature>
<dbReference type="PRINTS" id="PR00821">
    <property type="entry name" value="TAGLIPASE"/>
</dbReference>
<dbReference type="Proteomes" id="UP000801492">
    <property type="component" value="Unassembled WGS sequence"/>
</dbReference>
<protein>
    <recommendedName>
        <fullName evidence="8">Lipase domain-containing protein</fullName>
    </recommendedName>
</protein>
<dbReference type="InterPro" id="IPR000734">
    <property type="entry name" value="TAG_lipase"/>
</dbReference>
<dbReference type="GO" id="GO:0005615">
    <property type="term" value="C:extracellular space"/>
    <property type="evidence" value="ECO:0007669"/>
    <property type="project" value="TreeGrafter"/>
</dbReference>
<dbReference type="AlphaFoldDB" id="A0A8K0D167"/>
<reference evidence="9" key="1">
    <citation type="submission" date="2019-08" db="EMBL/GenBank/DDBJ databases">
        <title>The genome of the North American firefly Photinus pyralis.</title>
        <authorList>
            <consortium name="Photinus pyralis genome working group"/>
            <person name="Fallon T.R."/>
            <person name="Sander Lower S.E."/>
            <person name="Weng J.-K."/>
        </authorList>
    </citation>
    <scope>NUCLEOTIDE SEQUENCE</scope>
    <source>
        <strain evidence="9">TRF0915ILg1</strain>
        <tissue evidence="9">Whole body</tissue>
    </source>
</reference>
<dbReference type="Pfam" id="PF00151">
    <property type="entry name" value="Lipase"/>
    <property type="match status" value="1"/>
</dbReference>
<evidence type="ECO:0000256" key="7">
    <source>
        <dbReference type="RuleBase" id="RU004262"/>
    </source>
</evidence>
<dbReference type="InterPro" id="IPR016272">
    <property type="entry name" value="Lipase_LIPH"/>
</dbReference>
<feature type="active site" description="Charge relay system" evidence="5">
    <location>
        <position position="310"/>
    </location>
</feature>
<dbReference type="GO" id="GO:0016042">
    <property type="term" value="P:lipid catabolic process"/>
    <property type="evidence" value="ECO:0007669"/>
    <property type="project" value="TreeGrafter"/>
</dbReference>
<dbReference type="GO" id="GO:0046872">
    <property type="term" value="F:metal ion binding"/>
    <property type="evidence" value="ECO:0007669"/>
    <property type="project" value="UniProtKB-KW"/>
</dbReference>
<feature type="binding site" evidence="6">
    <location>
        <position position="237"/>
    </location>
    <ligand>
        <name>Ca(2+)</name>
        <dbReference type="ChEBI" id="CHEBI:29108"/>
    </ligand>
</feature>
<evidence type="ECO:0000256" key="3">
    <source>
        <dbReference type="ARBA" id="ARBA00022525"/>
    </source>
</evidence>
<dbReference type="InterPro" id="IPR013818">
    <property type="entry name" value="Lipase"/>
</dbReference>
<comment type="caution">
    <text evidence="9">The sequence shown here is derived from an EMBL/GenBank/DDBJ whole genome shotgun (WGS) entry which is preliminary data.</text>
</comment>
<evidence type="ECO:0000256" key="1">
    <source>
        <dbReference type="ARBA" id="ARBA00004613"/>
    </source>
</evidence>
<feature type="active site" description="Nucleophile" evidence="5">
    <location>
        <position position="195"/>
    </location>
</feature>
<comment type="similarity">
    <text evidence="2 7">Belongs to the AB hydrolase superfamily. Lipase family.</text>
</comment>
<dbReference type="Gene3D" id="2.60.60.20">
    <property type="entry name" value="PLAT/LH2 domain"/>
    <property type="match status" value="1"/>
</dbReference>
<evidence type="ECO:0000256" key="2">
    <source>
        <dbReference type="ARBA" id="ARBA00010701"/>
    </source>
</evidence>
<dbReference type="InterPro" id="IPR029058">
    <property type="entry name" value="AB_hydrolase_fold"/>
</dbReference>
<proteinExistence type="inferred from homology"/>
<dbReference type="PANTHER" id="PTHR11610:SF185">
    <property type="entry name" value="LD47264P"/>
    <property type="match status" value="1"/>
</dbReference>
<comment type="subcellular location">
    <subcellularLocation>
        <location evidence="1">Secreted</location>
    </subcellularLocation>
</comment>
<sequence length="529" mass="59203">MMPNNTSVFIQTLIYVMNQSAIQKEDTSYNYYYLDIGKVMNTTKCYGSYGCFDLSPPWTSEHRPVSHFPEDIAKIEPNYLFYSRKNPIKAKLLDLNDFDIIRTNDIDPNLPLYTIAHGFLEGGDRPWIRHMTQELLAREDCNVIAIDWQGGSGPPYTQAVANIRLVGAVTAHLLAEFARYTRDKTLKHVHCIGHSLGAHLSGYIGYTLQRDFNLKLGRITGMDPAEPHFAKAKPPVRLDRAAADYVDVIHTDASGFIRGSLGLIERVGHVDYYPNGGTHQPGCDQSMVQYISSESGSFFRGVRKFLGCNHIRSHEYFAESINSKCSFTTIACNSYDDFKTGKCFECGKNGQHCIRFGFSGREHYEKLIQNGAIKPTQSLVQYLMTSDQKPFCRAHYKIAVDISNSTESKIHGGEVGQLVFTMHATRDGKGENSGKVPLNGGGYHEPGAHYLAVVPGNAISHLKTVEVEWKYHSSMLNPLTWRLLQSPRIYISKVRVESMESKQSVTVCPKDDKALVAGSSQHLMASYCA</sequence>
<name>A0A8K0D167_IGNLU</name>
<dbReference type="PANTHER" id="PTHR11610">
    <property type="entry name" value="LIPASE"/>
    <property type="match status" value="1"/>
</dbReference>
<keyword evidence="6" id="KW-0106">Calcium</keyword>
<evidence type="ECO:0000256" key="4">
    <source>
        <dbReference type="ARBA" id="ARBA00023157"/>
    </source>
</evidence>
<dbReference type="EMBL" id="VTPC01006090">
    <property type="protein sequence ID" value="KAF2895251.1"/>
    <property type="molecule type" value="Genomic_DNA"/>
</dbReference>
<dbReference type="InterPro" id="IPR002331">
    <property type="entry name" value="Lipase_panc"/>
</dbReference>
<feature type="active site" description="Charge relay system" evidence="5">
    <location>
        <position position="223"/>
    </location>
</feature>
<dbReference type="SUPFAM" id="SSF53474">
    <property type="entry name" value="alpha/beta-Hydrolases"/>
    <property type="match status" value="1"/>
</dbReference>
<dbReference type="OrthoDB" id="199913at2759"/>
<evidence type="ECO:0000256" key="6">
    <source>
        <dbReference type="PIRSR" id="PIRSR000865-2"/>
    </source>
</evidence>
<evidence type="ECO:0000256" key="5">
    <source>
        <dbReference type="PIRSR" id="PIRSR000865-1"/>
    </source>
</evidence>
<keyword evidence="10" id="KW-1185">Reference proteome</keyword>
<evidence type="ECO:0000313" key="10">
    <source>
        <dbReference type="Proteomes" id="UP000801492"/>
    </source>
</evidence>
<keyword evidence="3" id="KW-0964">Secreted</keyword>
<dbReference type="FunFam" id="3.40.50.1820:FF:000033">
    <property type="entry name" value="Pancreatic triacylglycerol lipase"/>
    <property type="match status" value="1"/>
</dbReference>
<dbReference type="Gene3D" id="3.40.50.1820">
    <property type="entry name" value="alpha/beta hydrolase"/>
    <property type="match status" value="1"/>
</dbReference>
<keyword evidence="6" id="KW-0479">Metal-binding</keyword>
<evidence type="ECO:0000259" key="8">
    <source>
        <dbReference type="Pfam" id="PF00151"/>
    </source>
</evidence>
<dbReference type="PRINTS" id="PR00823">
    <property type="entry name" value="PANCLIPASE"/>
</dbReference>